<protein>
    <submittedName>
        <fullName evidence="2">Outer membrane autotransporter barrel</fullName>
    </submittedName>
</protein>
<proteinExistence type="predicted"/>
<keyword evidence="1" id="KW-0472">Membrane</keyword>
<keyword evidence="1" id="KW-1133">Transmembrane helix</keyword>
<evidence type="ECO:0000313" key="3">
    <source>
        <dbReference type="Proteomes" id="UP000034020"/>
    </source>
</evidence>
<keyword evidence="1" id="KW-0812">Transmembrane</keyword>
<feature type="transmembrane region" description="Helical" evidence="1">
    <location>
        <begin position="61"/>
        <end position="78"/>
    </location>
</feature>
<dbReference type="Proteomes" id="UP000034020">
    <property type="component" value="Unassembled WGS sequence"/>
</dbReference>
<gene>
    <name evidence="2" type="ORF">UX24_C0017G0003</name>
</gene>
<name>A0A0G1N6Q3_9BACT</name>
<dbReference type="PATRIC" id="fig|1618653.3.peg.297"/>
<evidence type="ECO:0000256" key="1">
    <source>
        <dbReference type="SAM" id="Phobius"/>
    </source>
</evidence>
<reference evidence="2 3" key="1">
    <citation type="journal article" date="2015" name="Nature">
        <title>rRNA introns, odd ribosomes, and small enigmatic genomes across a large radiation of phyla.</title>
        <authorList>
            <person name="Brown C.T."/>
            <person name="Hug L.A."/>
            <person name="Thomas B.C."/>
            <person name="Sharon I."/>
            <person name="Castelle C.J."/>
            <person name="Singh A."/>
            <person name="Wilkins M.J."/>
            <person name="Williams K.H."/>
            <person name="Banfield J.F."/>
        </authorList>
    </citation>
    <scope>NUCLEOTIDE SEQUENCE [LARGE SCALE GENOMIC DNA]</scope>
</reference>
<feature type="non-terminal residue" evidence="2">
    <location>
        <position position="2076"/>
    </location>
</feature>
<organism evidence="2 3">
    <name type="scientific">Candidatus Giovannonibacteria bacterium GW2011_GWB1_45_9b</name>
    <dbReference type="NCBI Taxonomy" id="1618653"/>
    <lineage>
        <taxon>Bacteria</taxon>
        <taxon>Candidatus Giovannoniibacteriota</taxon>
    </lineage>
</organism>
<sequence length="2076" mass="207662">MGRRQSPVDEFRLARQFVNLSNIYLESLRQIVLLPGRILKRFFGKTSYKVKRQCLAHATRSILIMWVGFLIASSVLYFPQSPLSDIKEAKADQTTYTAAFAASIDGFAWTSEVCTGTCAQGWVSGDGNPSGSVHADVTGRKKRSTGYFYKTMTWEAMGVPSGATVTDVDASFYYKVITNVSGADSGASWGVKLYDSANTTGVLTGGAADLEADYTLSNPSAGSWTSRNADAAQSVASSYQASSTQVTLRMRMDAYTANSASGDTDIGSDQVALLITYNVAAAKTISGTLYSDEGTTGVSCAALSIRLAVGSSLWGSAASCATNDFTFSNVTGIATGSILTIFIDTATDGDRAAAVTRADDGTTALDVDLYKGRVIVRSDDGSNITNTNLNSYDSDNNSNIRFTGNTNSSFTHKLLVWTGDTFAPGGTVTTSASSSAAGLVGDIGIQASGTLSMGTNALSVGGDFVNAGAFSCTAGSQTSTFTATAAGFDIVPGGANFCGVTFDDSGGSWINTGAMTVQNALTITAGTFSMGNAAFTVDGTSSITGTLNTSGGATGNRTFTGAVTVNANGTFNLSGQNPPTIFSAGLINNSTVLANVGSGASTLVGNLNGNGAGGITFGGTLNILSGTTTNNHTVGTVTVTGVLTLTGAWTQGNGSTLKLIAGSGSPFAGGGTFTASTNSNTVDYAGDTQTCKVVTYYHLKFTGSGTVTCAVTTVSGNLETSGTVSWTTGANLAVTGTLTIGTGTTFTTGANFTLQVTGTTTTNGTGNLALSNGGAKVLIGAVTINSTGTFTVGGGSVEFQGGFTNSSGGTITIASPATFATTASQTINGANSITFSSTVGIGTGVTVTNSNTGTVTVTGTLTLTGNWTQGTTTNTLVLGASTAISGAGTLTATGAGNTVRYSGSGQTVQPITYITLDVTGTAGISGTVTVNTALSGAGNLTNNSGGTLNIAGTSTITTLTPAAAANTINYTGTAQTVHAPATNPYWHLAFSGTGVNTISLPASVTSLAGNLTLSGTANVTTGASITNITGNLSIGDGTTLTTGANYDLSVSGTTAVGGGTSGTLALSNGGVKTLTGAVTINNGAGFTVGGGSVEFQGGFTNSSGGTITIASPATFTTTASQSLAGANSITFSSTVGIGTGVTLTNNNTGTVTVTGTLTLTGNWTQGASSNLTLSAATPFSGAGTFTASTNSNTVDYAGATQTCANVTYHHLNFTGSGSVTCAVTTVNGNVELSGTVSWARGGNLAVAGNFTVGTGTSFTYNSGLINFSAATLTVNGTGTFTNNATVTLSTGLAGTGEFINANGLNIGFSSAPTITTLTATAANNIVNYTAASPNCKVTTYDILNFTGSGTVTCAVTTVTNDISLSGTVSWTTTSSVAITDTLTVGTGTTMINGAFTLTAATITVTSTGTMTNNGTVTISTGLGGTGSFTQGASDTLNIGFASAPTITTLTATASGNIVNYTAASPNCKVVTYYHLNFTGSGSVTCAVTTVNGNVGLSGSVSWTTTSSVAVTGTASLGTGTALINDTAYTFSAATLAVTSTGAVTNNGITTLTTDLSGTGTLTNSGASAVLNIGFASAPTITTLTATSSGNTVNYTAAAPNCKVVAYHHLSFTGSGSVTCAVTTVNGDLGTSGTVSWTTSSDIAVIGNLSVGSGTTLAGTNNITVNGNVTGGGTVTMSGTSTFLQLVGAAQNFGSDSGTNNWTFNNLKFNNSSGATPYTITTNAGTGQIIVNGTMTFGDTGTQTITFDNETSNDRIIDAVNFAIASQGIFSASSSVNWQVSGTYTNAGSLTENTSTLTLDGLTSVNLDSSCADYTSCTNQEFYNLYIDKTDAADGNDNVTLTGHLRVNGRLTITDGELIQVSYNVWAGDTGATGTAVSIVDASAKWTNISTGDLKLGGGFASAGTVVFNSNNQPQCTDVADDIVISSTSSPTQRNWSGAGTYTIRNVNVTDMLDSGIVITAYTSTLSNTDWAEASCGFTVAGVFYDADETGTDPGQCGGVSNLALRVNGSGLVTTTCTATSGAFTFSSVSATVGQTITIYSTGANKANRVYVSDGTADTNIYLYENTLAVGDEQDGT</sequence>
<comment type="caution">
    <text evidence="2">The sequence shown here is derived from an EMBL/GenBank/DDBJ whole genome shotgun (WGS) entry which is preliminary data.</text>
</comment>
<dbReference type="EMBL" id="LCLL01000017">
    <property type="protein sequence ID" value="KKU16209.1"/>
    <property type="molecule type" value="Genomic_DNA"/>
</dbReference>
<evidence type="ECO:0000313" key="2">
    <source>
        <dbReference type="EMBL" id="KKU16209.1"/>
    </source>
</evidence>
<accession>A0A0G1N6Q3</accession>